<dbReference type="InterPro" id="IPR036282">
    <property type="entry name" value="Glutathione-S-Trfase_C_sf"/>
</dbReference>
<feature type="domain" description="GST N-terminal" evidence="1">
    <location>
        <begin position="9"/>
        <end position="73"/>
    </location>
</feature>
<dbReference type="Proteomes" id="UP000528457">
    <property type="component" value="Unassembled WGS sequence"/>
</dbReference>
<dbReference type="AlphaFoldDB" id="A0A7X0JYW0"/>
<evidence type="ECO:0000313" key="3">
    <source>
        <dbReference type="Proteomes" id="UP000528457"/>
    </source>
</evidence>
<name>A0A7X0JYW0_9GAMM</name>
<dbReference type="Gene3D" id="1.20.1050.10">
    <property type="match status" value="1"/>
</dbReference>
<dbReference type="InParanoid" id="A0A7X0JYW0"/>
<comment type="caution">
    <text evidence="2">The sequence shown here is derived from an EMBL/GenBank/DDBJ whole genome shotgun (WGS) entry which is preliminary data.</text>
</comment>
<evidence type="ECO:0000259" key="1">
    <source>
        <dbReference type="Pfam" id="PF13409"/>
    </source>
</evidence>
<gene>
    <name evidence="2" type="ORF">HNR48_004136</name>
</gene>
<dbReference type="GO" id="GO:0004364">
    <property type="term" value="F:glutathione transferase activity"/>
    <property type="evidence" value="ECO:0007669"/>
    <property type="project" value="UniProtKB-EC"/>
</dbReference>
<dbReference type="Gene3D" id="3.40.30.10">
    <property type="entry name" value="Glutaredoxin"/>
    <property type="match status" value="1"/>
</dbReference>
<keyword evidence="2" id="KW-0808">Transferase</keyword>
<dbReference type="GO" id="GO:0006749">
    <property type="term" value="P:glutathione metabolic process"/>
    <property type="evidence" value="ECO:0007669"/>
    <property type="project" value="TreeGrafter"/>
</dbReference>
<dbReference type="Pfam" id="PF13409">
    <property type="entry name" value="GST_N_2"/>
    <property type="match status" value="1"/>
</dbReference>
<dbReference type="RefSeq" id="WP_166843559.1">
    <property type="nucleotide sequence ID" value="NZ_JAAONY010000005.1"/>
</dbReference>
<dbReference type="PANTHER" id="PTHR42673:SF4">
    <property type="entry name" value="MALEYLACETOACETATE ISOMERASE"/>
    <property type="match status" value="1"/>
</dbReference>
<dbReference type="InterPro" id="IPR036249">
    <property type="entry name" value="Thioredoxin-like_sf"/>
</dbReference>
<dbReference type="GO" id="GO:0006559">
    <property type="term" value="P:L-phenylalanine catabolic process"/>
    <property type="evidence" value="ECO:0007669"/>
    <property type="project" value="TreeGrafter"/>
</dbReference>
<dbReference type="SUPFAM" id="SSF52833">
    <property type="entry name" value="Thioredoxin-like"/>
    <property type="match status" value="1"/>
</dbReference>
<organism evidence="2 3">
    <name type="scientific">Pseudoteredinibacter isoporae</name>
    <dbReference type="NCBI Taxonomy" id="570281"/>
    <lineage>
        <taxon>Bacteria</taxon>
        <taxon>Pseudomonadati</taxon>
        <taxon>Pseudomonadota</taxon>
        <taxon>Gammaproteobacteria</taxon>
        <taxon>Cellvibrionales</taxon>
        <taxon>Cellvibrionaceae</taxon>
        <taxon>Pseudoteredinibacter</taxon>
    </lineage>
</organism>
<dbReference type="SUPFAM" id="SSF47616">
    <property type="entry name" value="GST C-terminal domain-like"/>
    <property type="match status" value="1"/>
</dbReference>
<dbReference type="GO" id="GO:0016034">
    <property type="term" value="F:maleylacetoacetate isomerase activity"/>
    <property type="evidence" value="ECO:0007669"/>
    <property type="project" value="TreeGrafter"/>
</dbReference>
<proteinExistence type="predicted"/>
<evidence type="ECO:0000313" key="2">
    <source>
        <dbReference type="EMBL" id="MBB6523821.1"/>
    </source>
</evidence>
<dbReference type="InterPro" id="IPR004045">
    <property type="entry name" value="Glutathione_S-Trfase_N"/>
</dbReference>
<dbReference type="EMBL" id="JACHHT010000005">
    <property type="protein sequence ID" value="MBB6523821.1"/>
    <property type="molecule type" value="Genomic_DNA"/>
</dbReference>
<sequence>MQLVVGTDSTWSLRAWICSQIANLDIDLTVIDLTRDNYKAEICKRSKAGQVPFLLDEDIVIHDSLAIAEYFNEISDGAVFPVSSSERALARSLCAELHSGFMQLRSRCPFTLKATEPLQQFDNGIQTEIDRLASIFESANGPFMFSRASAVDAFYSILAFRLQSYGIKLDGKAGEYQQNLLNWDLLNAAIHQAQRWNQSTNT</sequence>
<reference evidence="2 3" key="1">
    <citation type="submission" date="2020-08" db="EMBL/GenBank/DDBJ databases">
        <title>Genomic Encyclopedia of Type Strains, Phase IV (KMG-IV): sequencing the most valuable type-strain genomes for metagenomic binning, comparative biology and taxonomic classification.</title>
        <authorList>
            <person name="Goeker M."/>
        </authorList>
    </citation>
    <scope>NUCLEOTIDE SEQUENCE [LARGE SCALE GENOMIC DNA]</scope>
    <source>
        <strain evidence="2 3">DSM 22368</strain>
    </source>
</reference>
<protein>
    <submittedName>
        <fullName evidence="2">Glutathione S-transferase</fullName>
        <ecNumber evidence="2">2.5.1.18</ecNumber>
    </submittedName>
</protein>
<dbReference type="EC" id="2.5.1.18" evidence="2"/>
<accession>A0A7X0JYW0</accession>
<keyword evidence="3" id="KW-1185">Reference proteome</keyword>
<dbReference type="PANTHER" id="PTHR42673">
    <property type="entry name" value="MALEYLACETOACETATE ISOMERASE"/>
    <property type="match status" value="1"/>
</dbReference>